<organism evidence="3 4">
    <name type="scientific">Tothia fuscella</name>
    <dbReference type="NCBI Taxonomy" id="1048955"/>
    <lineage>
        <taxon>Eukaryota</taxon>
        <taxon>Fungi</taxon>
        <taxon>Dikarya</taxon>
        <taxon>Ascomycota</taxon>
        <taxon>Pezizomycotina</taxon>
        <taxon>Dothideomycetes</taxon>
        <taxon>Pleosporomycetidae</taxon>
        <taxon>Venturiales</taxon>
        <taxon>Cylindrosympodiaceae</taxon>
        <taxon>Tothia</taxon>
    </lineage>
</organism>
<evidence type="ECO:0000256" key="2">
    <source>
        <dbReference type="SAM" id="SignalP"/>
    </source>
</evidence>
<sequence>MQFKRKFSAILVGLPLVAIAAPNAAPAPAYLPTGWSLDINCVVNCQTTNLYKTSSVVIDCVTDNCTYRPDAGAVSSSSSAPTPSPTPPPTSAAPEPKPTGLDPTCIAKCVASDGGALRVSLCIAG</sequence>
<protein>
    <submittedName>
        <fullName evidence="3">Uncharacterized protein</fullName>
    </submittedName>
</protein>
<proteinExistence type="predicted"/>
<reference evidence="3" key="1">
    <citation type="journal article" date="2020" name="Stud. Mycol.">
        <title>101 Dothideomycetes genomes: a test case for predicting lifestyles and emergence of pathogens.</title>
        <authorList>
            <person name="Haridas S."/>
            <person name="Albert R."/>
            <person name="Binder M."/>
            <person name="Bloem J."/>
            <person name="Labutti K."/>
            <person name="Salamov A."/>
            <person name="Andreopoulos B."/>
            <person name="Baker S."/>
            <person name="Barry K."/>
            <person name="Bills G."/>
            <person name="Bluhm B."/>
            <person name="Cannon C."/>
            <person name="Castanera R."/>
            <person name="Culley D."/>
            <person name="Daum C."/>
            <person name="Ezra D."/>
            <person name="Gonzalez J."/>
            <person name="Henrissat B."/>
            <person name="Kuo A."/>
            <person name="Liang C."/>
            <person name="Lipzen A."/>
            <person name="Lutzoni F."/>
            <person name="Magnuson J."/>
            <person name="Mondo S."/>
            <person name="Nolan M."/>
            <person name="Ohm R."/>
            <person name="Pangilinan J."/>
            <person name="Park H.-J."/>
            <person name="Ramirez L."/>
            <person name="Alfaro M."/>
            <person name="Sun H."/>
            <person name="Tritt A."/>
            <person name="Yoshinaga Y."/>
            <person name="Zwiers L.-H."/>
            <person name="Turgeon B."/>
            <person name="Goodwin S."/>
            <person name="Spatafora J."/>
            <person name="Crous P."/>
            <person name="Grigoriev I."/>
        </authorList>
    </citation>
    <scope>NUCLEOTIDE SEQUENCE</scope>
    <source>
        <strain evidence="3">CBS 130266</strain>
    </source>
</reference>
<feature type="compositionally biased region" description="Pro residues" evidence="1">
    <location>
        <begin position="82"/>
        <end position="97"/>
    </location>
</feature>
<dbReference type="EMBL" id="MU007119">
    <property type="protein sequence ID" value="KAF2419569.1"/>
    <property type="molecule type" value="Genomic_DNA"/>
</dbReference>
<keyword evidence="2" id="KW-0732">Signal</keyword>
<feature type="chain" id="PRO_5040244969" evidence="2">
    <location>
        <begin position="21"/>
        <end position="125"/>
    </location>
</feature>
<accession>A0A9P4NFZ5</accession>
<feature type="signal peptide" evidence="2">
    <location>
        <begin position="1"/>
        <end position="20"/>
    </location>
</feature>
<evidence type="ECO:0000256" key="1">
    <source>
        <dbReference type="SAM" id="MobiDB-lite"/>
    </source>
</evidence>
<keyword evidence="4" id="KW-1185">Reference proteome</keyword>
<comment type="caution">
    <text evidence="3">The sequence shown here is derived from an EMBL/GenBank/DDBJ whole genome shotgun (WGS) entry which is preliminary data.</text>
</comment>
<evidence type="ECO:0000313" key="3">
    <source>
        <dbReference type="EMBL" id="KAF2419569.1"/>
    </source>
</evidence>
<evidence type="ECO:0000313" key="4">
    <source>
        <dbReference type="Proteomes" id="UP000800235"/>
    </source>
</evidence>
<dbReference type="AlphaFoldDB" id="A0A9P4NFZ5"/>
<gene>
    <name evidence="3" type="ORF">EJ08DRAFT_702808</name>
</gene>
<dbReference type="Proteomes" id="UP000800235">
    <property type="component" value="Unassembled WGS sequence"/>
</dbReference>
<name>A0A9P4NFZ5_9PEZI</name>
<feature type="region of interest" description="Disordered" evidence="1">
    <location>
        <begin position="71"/>
        <end position="99"/>
    </location>
</feature>